<dbReference type="InterPro" id="IPR003615">
    <property type="entry name" value="HNH_nuc"/>
</dbReference>
<organism evidence="2">
    <name type="scientific">uncultured Caudovirales phage</name>
    <dbReference type="NCBI Taxonomy" id="2100421"/>
    <lineage>
        <taxon>Viruses</taxon>
        <taxon>Duplodnaviria</taxon>
        <taxon>Heunggongvirae</taxon>
        <taxon>Uroviricota</taxon>
        <taxon>Caudoviricetes</taxon>
        <taxon>Peduoviridae</taxon>
        <taxon>Maltschvirus</taxon>
        <taxon>Maltschvirus maltsch</taxon>
    </lineage>
</organism>
<gene>
    <name evidence="2" type="ORF">UFOVP723_4</name>
</gene>
<reference evidence="2" key="1">
    <citation type="submission" date="2020-04" db="EMBL/GenBank/DDBJ databases">
        <authorList>
            <person name="Chiriac C."/>
            <person name="Salcher M."/>
            <person name="Ghai R."/>
            <person name="Kavagutti S V."/>
        </authorList>
    </citation>
    <scope>NUCLEOTIDE SEQUENCE</scope>
</reference>
<dbReference type="CDD" id="cd00085">
    <property type="entry name" value="HNHc"/>
    <property type="match status" value="1"/>
</dbReference>
<name>A0A6J5NS03_9CAUD</name>
<proteinExistence type="predicted"/>
<accession>A0A6J5NS03</accession>
<evidence type="ECO:0000259" key="1">
    <source>
        <dbReference type="SMART" id="SM00507"/>
    </source>
</evidence>
<evidence type="ECO:0000313" key="2">
    <source>
        <dbReference type="EMBL" id="CAB4159868.1"/>
    </source>
</evidence>
<dbReference type="EMBL" id="LR796697">
    <property type="protein sequence ID" value="CAB4159868.1"/>
    <property type="molecule type" value="Genomic_DNA"/>
</dbReference>
<sequence length="217" mass="25255">MNYQKIYEQIVNRAKMRQMNGYKERHHIIPRCIGGSNDSDNIVELTAKEHYIAHRLLTEIYPDNSKIKYAYWMMCSMKTNSQTRHSVSAKTYEYAKKLISFRTLETKQKIASTLKNSYETGKRKKWNLGKTMPAEYGQKISIAKKGMIGTNKGIPMTNEQKEKIRNTLIGHEVKQSTKDKISQTLLNKPEITCPHCSKSSRGTSFKVYHFENCKYKK</sequence>
<feature type="domain" description="HNH nuclease" evidence="1">
    <location>
        <begin position="5"/>
        <end position="51"/>
    </location>
</feature>
<dbReference type="SMART" id="SM00507">
    <property type="entry name" value="HNHc"/>
    <property type="match status" value="1"/>
</dbReference>
<protein>
    <submittedName>
        <fullName evidence="2">HNHc domain containing protein</fullName>
    </submittedName>
</protein>